<dbReference type="Gene3D" id="3.30.70.2170">
    <property type="match status" value="1"/>
</dbReference>
<keyword evidence="4 10" id="KW-0812">Transmembrane</keyword>
<evidence type="ECO:0000256" key="12">
    <source>
        <dbReference type="SAM" id="MobiDB-lite"/>
    </source>
</evidence>
<accession>A0ABD5WB59</accession>
<reference evidence="13 14" key="1">
    <citation type="journal article" date="2019" name="Int. J. Syst. Evol. Microbiol.">
        <title>The Global Catalogue of Microorganisms (GCM) 10K type strain sequencing project: providing services to taxonomists for standard genome sequencing and annotation.</title>
        <authorList>
            <consortium name="The Broad Institute Genomics Platform"/>
            <consortium name="The Broad Institute Genome Sequencing Center for Infectious Disease"/>
            <person name="Wu L."/>
            <person name="Ma J."/>
        </authorList>
    </citation>
    <scope>NUCLEOTIDE SEQUENCE [LARGE SCALE GENOMIC DNA]</scope>
    <source>
        <strain evidence="13 14">DT31</strain>
    </source>
</reference>
<evidence type="ECO:0000256" key="1">
    <source>
        <dbReference type="ARBA" id="ARBA00004141"/>
    </source>
</evidence>
<evidence type="ECO:0000256" key="4">
    <source>
        <dbReference type="ARBA" id="ARBA00022692"/>
    </source>
</evidence>
<feature type="transmembrane region" description="Helical" evidence="10">
    <location>
        <begin position="635"/>
        <end position="657"/>
    </location>
</feature>
<evidence type="ECO:0000256" key="7">
    <source>
        <dbReference type="ARBA" id="ARBA00023136"/>
    </source>
</evidence>
<dbReference type="PANTHER" id="PTHR11629:SF63">
    <property type="entry name" value="V-TYPE PROTON ATPASE SUBUNIT A"/>
    <property type="match status" value="1"/>
</dbReference>
<dbReference type="PANTHER" id="PTHR11629">
    <property type="entry name" value="VACUOLAR PROTON ATPASES"/>
    <property type="match status" value="1"/>
</dbReference>
<evidence type="ECO:0000256" key="5">
    <source>
        <dbReference type="ARBA" id="ARBA00022989"/>
    </source>
</evidence>
<dbReference type="RefSeq" id="WP_284032174.1">
    <property type="nucleotide sequence ID" value="NZ_CP126154.1"/>
</dbReference>
<proteinExistence type="inferred from homology"/>
<gene>
    <name evidence="13" type="ORF">ACFQL9_05935</name>
</gene>
<evidence type="ECO:0000256" key="9">
    <source>
        <dbReference type="ARBA" id="ARBA00068671"/>
    </source>
</evidence>
<evidence type="ECO:0000256" key="6">
    <source>
        <dbReference type="ARBA" id="ARBA00023065"/>
    </source>
</evidence>
<dbReference type="InterPro" id="IPR002490">
    <property type="entry name" value="V-ATPase_116kDa_su"/>
</dbReference>
<dbReference type="AlphaFoldDB" id="A0ABD5WB59"/>
<dbReference type="Pfam" id="PF01496">
    <property type="entry name" value="V_ATPase_I"/>
    <property type="match status" value="1"/>
</dbReference>
<feature type="transmembrane region" description="Helical" evidence="10">
    <location>
        <begin position="595"/>
        <end position="614"/>
    </location>
</feature>
<dbReference type="Gene3D" id="1.20.1460.20">
    <property type="match status" value="1"/>
</dbReference>
<keyword evidence="11" id="KW-0175">Coiled coil</keyword>
<name>A0ABD5WB59_9EURY</name>
<evidence type="ECO:0000313" key="14">
    <source>
        <dbReference type="Proteomes" id="UP001596461"/>
    </source>
</evidence>
<feature type="transmembrane region" description="Helical" evidence="10">
    <location>
        <begin position="494"/>
        <end position="518"/>
    </location>
</feature>
<evidence type="ECO:0000256" key="8">
    <source>
        <dbReference type="ARBA" id="ARBA00059506"/>
    </source>
</evidence>
<dbReference type="GO" id="GO:0006811">
    <property type="term" value="P:monoatomic ion transport"/>
    <property type="evidence" value="ECO:0007669"/>
    <property type="project" value="UniProtKB-KW"/>
</dbReference>
<evidence type="ECO:0000313" key="13">
    <source>
        <dbReference type="EMBL" id="MFC7069177.1"/>
    </source>
</evidence>
<dbReference type="Gene3D" id="3.30.70.2750">
    <property type="match status" value="1"/>
</dbReference>
<sequence length="755" mass="81746">MLRPERMSKVSVTGSKAYMEQVVEAVHGLNLLHVTEYGGGWEGFTQGTPQAGAEGAAEKLVTVRSLKSILDVDEDDAASPGSNVVVDDDELSTELEALREEVNALEDRRNDLQSDLRSVEERIEAVEPFADLGIDLDLLQGYDSLQVAVGEGDRDTVERAVVDASAITSYEVFGDGVLAVFARTEADAEDALTDALVSAEFAALSVPEIDEDDVTPEEYVASLESERRSLESDLDDVRAQLDEVADDAADFLLQAEETLAIAVQKAEAPLSFATTRNAFVAEGWIPTDRVTSFKSTMKDAVGGHVEVEEVERAEFGADGDLQVREDVPQSVEEAGPDAGVEDDEDEPAERQRAVADGGGNVVMRKDDPPVVQDNNGFVSPFEVLVQAVGRPNYREFDPTVVLFLTFPAFFGFMIGDLGYGILYGLIGYYLYSNFDSPAFKSMGGVTITAGIFTAVFGILYGEFFGLHIIATYFWEGVVGLSSAPLHKGLQPAEISWAQAWLLVSTVVALIHLDIGYVFGFFEELEFHGLKAAVTEKGSWLLGMNGLWLFVFSRVYSNYKPNFLFTVFDGSGAAPEVQGEFAHAVVALGFNGFSPLVGWIGFGLFVVGAVLLFVGAPAEIIEIFDVLVNVLSYTRLAAVLLAKAGMAFVVNLLFFGAYTHDGEFHFLLEHGPQWAIEEYGAASIMFPGLMHGGAASLVGGLVILVLGHLLVLALGVTSAGLQAVRLEYYEFFSKFFDGGGTEYTPFGRERHYTADE</sequence>
<feature type="transmembrane region" description="Helical" evidence="10">
    <location>
        <begin position="443"/>
        <end position="474"/>
    </location>
</feature>
<feature type="transmembrane region" description="Helical" evidence="10">
    <location>
        <begin position="400"/>
        <end position="431"/>
    </location>
</feature>
<keyword evidence="3 10" id="KW-0813">Transport</keyword>
<comment type="function">
    <text evidence="8">Component of the A-type ATP synthase that produces ATP from ADP in the presence of a proton gradient across the membrane.</text>
</comment>
<keyword evidence="6 10" id="KW-0406">Ion transport</keyword>
<evidence type="ECO:0000256" key="3">
    <source>
        <dbReference type="ARBA" id="ARBA00022448"/>
    </source>
</evidence>
<feature type="coiled-coil region" evidence="11">
    <location>
        <begin position="220"/>
        <end position="247"/>
    </location>
</feature>
<keyword evidence="7 10" id="KW-0472">Membrane</keyword>
<feature type="compositionally biased region" description="Basic and acidic residues" evidence="12">
    <location>
        <begin position="315"/>
        <end position="327"/>
    </location>
</feature>
<comment type="subcellular location">
    <subcellularLocation>
        <location evidence="1">Membrane</location>
        <topology evidence="1">Multi-pass membrane protein</topology>
    </subcellularLocation>
</comment>
<dbReference type="EMBL" id="JBHTAH010000004">
    <property type="protein sequence ID" value="MFC7069177.1"/>
    <property type="molecule type" value="Genomic_DNA"/>
</dbReference>
<keyword evidence="14" id="KW-1185">Reference proteome</keyword>
<feature type="region of interest" description="Disordered" evidence="12">
    <location>
        <begin position="315"/>
        <end position="359"/>
    </location>
</feature>
<feature type="coiled-coil region" evidence="11">
    <location>
        <begin position="88"/>
        <end position="122"/>
    </location>
</feature>
<dbReference type="GeneID" id="81124003"/>
<evidence type="ECO:0000256" key="11">
    <source>
        <dbReference type="SAM" id="Coils"/>
    </source>
</evidence>
<organism evidence="13 14">
    <name type="scientific">Halobaculum lipolyticum</name>
    <dbReference type="NCBI Taxonomy" id="3032001"/>
    <lineage>
        <taxon>Archaea</taxon>
        <taxon>Methanobacteriati</taxon>
        <taxon>Methanobacteriota</taxon>
        <taxon>Stenosarchaea group</taxon>
        <taxon>Halobacteria</taxon>
        <taxon>Halobacteriales</taxon>
        <taxon>Haloferacaceae</taxon>
        <taxon>Halobaculum</taxon>
    </lineage>
</organism>
<evidence type="ECO:0000256" key="2">
    <source>
        <dbReference type="ARBA" id="ARBA00009904"/>
    </source>
</evidence>
<evidence type="ECO:0000256" key="10">
    <source>
        <dbReference type="RuleBase" id="RU361189"/>
    </source>
</evidence>
<comment type="similarity">
    <text evidence="2 10">Belongs to the V-ATPase 116 kDa subunit family.</text>
</comment>
<dbReference type="GO" id="GO:0016020">
    <property type="term" value="C:membrane"/>
    <property type="evidence" value="ECO:0007669"/>
    <property type="project" value="UniProtKB-SubCell"/>
</dbReference>
<feature type="transmembrane region" description="Helical" evidence="10">
    <location>
        <begin position="693"/>
        <end position="715"/>
    </location>
</feature>
<comment type="caution">
    <text evidence="13">The sequence shown here is derived from an EMBL/GenBank/DDBJ whole genome shotgun (WGS) entry which is preliminary data.</text>
</comment>
<protein>
    <recommendedName>
        <fullName evidence="9 10">A-type ATP synthase subunit I</fullName>
    </recommendedName>
</protein>
<dbReference type="Proteomes" id="UP001596461">
    <property type="component" value="Unassembled WGS sequence"/>
</dbReference>
<keyword evidence="5 10" id="KW-1133">Transmembrane helix</keyword>